<proteinExistence type="predicted"/>
<evidence type="ECO:0008006" key="3">
    <source>
        <dbReference type="Google" id="ProtNLM"/>
    </source>
</evidence>
<dbReference type="AlphaFoldDB" id="A0A2T2WX88"/>
<evidence type="ECO:0000313" key="2">
    <source>
        <dbReference type="Proteomes" id="UP000242705"/>
    </source>
</evidence>
<evidence type="ECO:0000313" key="1">
    <source>
        <dbReference type="EMBL" id="PSR26848.1"/>
    </source>
</evidence>
<gene>
    <name evidence="1" type="ORF">C7B47_09660</name>
</gene>
<name>A0A2T2WX88_SULTH</name>
<accession>A0A2T2WX88</accession>
<reference evidence="1 2" key="1">
    <citation type="journal article" date="2014" name="BMC Genomics">
        <title>Comparison of environmental and isolate Sulfobacillus genomes reveals diverse carbon, sulfur, nitrogen, and hydrogen metabolisms.</title>
        <authorList>
            <person name="Justice N.B."/>
            <person name="Norman A."/>
            <person name="Brown C.T."/>
            <person name="Singh A."/>
            <person name="Thomas B.C."/>
            <person name="Banfield J.F."/>
        </authorList>
    </citation>
    <scope>NUCLEOTIDE SEQUENCE [LARGE SCALE GENOMIC DNA]</scope>
    <source>
        <strain evidence="1">AMDSBA5</strain>
    </source>
</reference>
<dbReference type="EMBL" id="PXYX01000018">
    <property type="protein sequence ID" value="PSR26848.1"/>
    <property type="molecule type" value="Genomic_DNA"/>
</dbReference>
<dbReference type="InterPro" id="IPR043519">
    <property type="entry name" value="NT_sf"/>
</dbReference>
<dbReference type="Gene3D" id="1.20.120.330">
    <property type="entry name" value="Nucleotidyltransferases domain 2"/>
    <property type="match status" value="1"/>
</dbReference>
<dbReference type="SUPFAM" id="SSF81301">
    <property type="entry name" value="Nucleotidyltransferase"/>
    <property type="match status" value="1"/>
</dbReference>
<dbReference type="CDD" id="cd05403">
    <property type="entry name" value="NT_KNTase_like"/>
    <property type="match status" value="1"/>
</dbReference>
<organism evidence="1 2">
    <name type="scientific">Sulfobacillus thermosulfidooxidans</name>
    <dbReference type="NCBI Taxonomy" id="28034"/>
    <lineage>
        <taxon>Bacteria</taxon>
        <taxon>Bacillati</taxon>
        <taxon>Bacillota</taxon>
        <taxon>Clostridia</taxon>
        <taxon>Eubacteriales</taxon>
        <taxon>Clostridiales Family XVII. Incertae Sedis</taxon>
        <taxon>Sulfobacillus</taxon>
    </lineage>
</organism>
<protein>
    <recommendedName>
        <fullName evidence="3">Nucleotidyltransferase domain-containing protein</fullName>
    </recommendedName>
</protein>
<dbReference type="Proteomes" id="UP000242705">
    <property type="component" value="Unassembled WGS sequence"/>
</dbReference>
<dbReference type="Gene3D" id="3.30.460.10">
    <property type="entry name" value="Beta Polymerase, domain 2"/>
    <property type="match status" value="1"/>
</dbReference>
<comment type="caution">
    <text evidence="1">The sequence shown here is derived from an EMBL/GenBank/DDBJ whole genome shotgun (WGS) entry which is preliminary data.</text>
</comment>
<sequence>MNHDEYEAIARKILAEYQTRYPSQIVAAGIYGSVAYNEMTLWSDLEMMIVVSENIVPREERFFAGPLLIECDIVTPSQLWKGAHRVTVEWGLEADAYRHQWVLWDPGQWFDRLRMHAVQIPSQAFEHALQESWWMFYEWGCKWRSAMMQKDADRIVSLSWKLAWLAALRWALFTRKPFRSERTMWRDMREANTVLTKLLDALKTPYYLGIQEALHDLWTQTNEWGRPSTVPERIGQLFLA</sequence>